<dbReference type="AlphaFoldDB" id="A0A2S9YC57"/>
<gene>
    <name evidence="1" type="ORF">ENSA7_55260</name>
</gene>
<sequence>MDVETAELLLPCDELVETLAFFTGLGFELASIFPADDPQQALPRGHGLCIRLQRGAAGSPSTLRLRCRRLGAARSRSSCRAKHAQQRK</sequence>
<organism evidence="1 2">
    <name type="scientific">Enhygromyxa salina</name>
    <dbReference type="NCBI Taxonomy" id="215803"/>
    <lineage>
        <taxon>Bacteria</taxon>
        <taxon>Pseudomonadati</taxon>
        <taxon>Myxococcota</taxon>
        <taxon>Polyangia</taxon>
        <taxon>Nannocystales</taxon>
        <taxon>Nannocystaceae</taxon>
        <taxon>Enhygromyxa</taxon>
    </lineage>
</organism>
<evidence type="ECO:0000313" key="1">
    <source>
        <dbReference type="EMBL" id="PRQ02697.1"/>
    </source>
</evidence>
<protein>
    <submittedName>
        <fullName evidence="1">Uncharacterized protein</fullName>
    </submittedName>
</protein>
<name>A0A2S9YC57_9BACT</name>
<dbReference type="OrthoDB" id="9798585at2"/>
<reference evidence="1 2" key="1">
    <citation type="submission" date="2018-03" db="EMBL/GenBank/DDBJ databases">
        <title>Draft Genome Sequences of the Obligatory Marine Myxobacteria Enhygromyxa salina SWB007.</title>
        <authorList>
            <person name="Poehlein A."/>
            <person name="Moghaddam J.A."/>
            <person name="Harms H."/>
            <person name="Alanjari M."/>
            <person name="Koenig G.M."/>
            <person name="Daniel R."/>
            <person name="Schaeberle T.F."/>
        </authorList>
    </citation>
    <scope>NUCLEOTIDE SEQUENCE [LARGE SCALE GENOMIC DNA]</scope>
    <source>
        <strain evidence="1 2">SWB007</strain>
    </source>
</reference>
<proteinExistence type="predicted"/>
<dbReference type="Proteomes" id="UP000238823">
    <property type="component" value="Unassembled WGS sequence"/>
</dbReference>
<accession>A0A2S9YC57</accession>
<comment type="caution">
    <text evidence="1">The sequence shown here is derived from an EMBL/GenBank/DDBJ whole genome shotgun (WGS) entry which is preliminary data.</text>
</comment>
<evidence type="ECO:0000313" key="2">
    <source>
        <dbReference type="Proteomes" id="UP000238823"/>
    </source>
</evidence>
<dbReference type="EMBL" id="PVNL01000111">
    <property type="protein sequence ID" value="PRQ02697.1"/>
    <property type="molecule type" value="Genomic_DNA"/>
</dbReference>
<dbReference type="RefSeq" id="WP_106092405.1">
    <property type="nucleotide sequence ID" value="NZ_PVNL01000111.1"/>
</dbReference>